<evidence type="ECO:0000313" key="2">
    <source>
        <dbReference type="Proteomes" id="UP000019486"/>
    </source>
</evidence>
<dbReference type="OrthoDB" id="1493229at2"/>
<dbReference type="EMBL" id="AVFL01000067">
    <property type="protein sequence ID" value="EWY35811.1"/>
    <property type="molecule type" value="Genomic_DNA"/>
</dbReference>
<comment type="caution">
    <text evidence="1">The sequence shown here is derived from an EMBL/GenBank/DDBJ whole genome shotgun (WGS) entry which is preliminary data.</text>
</comment>
<organism evidence="1 2">
    <name type="scientific">Skermanella stibiiresistens SB22</name>
    <dbReference type="NCBI Taxonomy" id="1385369"/>
    <lineage>
        <taxon>Bacteria</taxon>
        <taxon>Pseudomonadati</taxon>
        <taxon>Pseudomonadota</taxon>
        <taxon>Alphaproteobacteria</taxon>
        <taxon>Rhodospirillales</taxon>
        <taxon>Azospirillaceae</taxon>
        <taxon>Skermanella</taxon>
    </lineage>
</organism>
<accession>W9GT08</accession>
<proteinExistence type="predicted"/>
<dbReference type="Proteomes" id="UP000019486">
    <property type="component" value="Unassembled WGS sequence"/>
</dbReference>
<dbReference type="STRING" id="1385369.N825_34180"/>
<keyword evidence="2" id="KW-1185">Reference proteome</keyword>
<name>W9GT08_9PROT</name>
<evidence type="ECO:0000313" key="1">
    <source>
        <dbReference type="EMBL" id="EWY35811.1"/>
    </source>
</evidence>
<reference evidence="1 2" key="1">
    <citation type="submission" date="2013-08" db="EMBL/GenBank/DDBJ databases">
        <title>The genome sequence of Skermanella stibiiresistens.</title>
        <authorList>
            <person name="Zhu W."/>
            <person name="Wang G."/>
        </authorList>
    </citation>
    <scope>NUCLEOTIDE SEQUENCE [LARGE SCALE GENOMIC DNA]</scope>
    <source>
        <strain evidence="1 2">SB22</strain>
    </source>
</reference>
<dbReference type="RefSeq" id="WP_037461915.1">
    <property type="nucleotide sequence ID" value="NZ_AVFL01000067.1"/>
</dbReference>
<protein>
    <submittedName>
        <fullName evidence="1">Uncharacterized protein</fullName>
    </submittedName>
</protein>
<dbReference type="AlphaFoldDB" id="W9GT08"/>
<gene>
    <name evidence="1" type="ORF">N825_34180</name>
</gene>
<sequence>MGAAKNRARREAHLFTEIEGRVHHLGIGMPAPGFYDDSAFLHAGQADPKLIELYAQYVQHRPRTAEEDARTSAIVPRLTAIIARQVAVLERPGACVDGSLLLSRSLDRLGVWNYIAAGGFNAELTARRALGKRYLWVVDRLDPGAGQLGHVWVVAPPFAVVDATIKSQGWDAPFAAAMPDWLAASDTQLAAMTVEDIIASEVREAYFRKTGQLDSNLHRMLRPDLVAVSEKFPGRKLEIGSVRLRYLPTGICASDDQLEGIGTLSGLDGARIWADYIVPAFATYPE</sequence>